<feature type="active site" evidence="6">
    <location>
        <position position="203"/>
    </location>
</feature>
<gene>
    <name evidence="9" type="ORF">B4U80_11865</name>
</gene>
<evidence type="ECO:0000313" key="10">
    <source>
        <dbReference type="Proteomes" id="UP000288716"/>
    </source>
</evidence>
<dbReference type="GO" id="GO:0007229">
    <property type="term" value="P:integrin-mediated signaling pathway"/>
    <property type="evidence" value="ECO:0007669"/>
    <property type="project" value="UniProtKB-KW"/>
</dbReference>
<dbReference type="Proteomes" id="UP000288716">
    <property type="component" value="Unassembled WGS sequence"/>
</dbReference>
<keyword evidence="9" id="KW-0401">Integrin</keyword>
<keyword evidence="5" id="KW-1015">Disulfide bond</keyword>
<keyword evidence="7" id="KW-0472">Membrane</keyword>
<keyword evidence="7" id="KW-0812">Transmembrane</keyword>
<evidence type="ECO:0000256" key="7">
    <source>
        <dbReference type="SAM" id="Phobius"/>
    </source>
</evidence>
<comment type="caution">
    <text evidence="9">The sequence shown here is derived from an EMBL/GenBank/DDBJ whole genome shotgun (WGS) entry which is preliminary data.</text>
</comment>
<dbReference type="PROSITE" id="PS50215">
    <property type="entry name" value="ADAM_MEPRO"/>
    <property type="match status" value="1"/>
</dbReference>
<dbReference type="InterPro" id="IPR024079">
    <property type="entry name" value="MetalloPept_cat_dom_sf"/>
</dbReference>
<keyword evidence="10" id="KW-1185">Reference proteome</keyword>
<dbReference type="PANTHER" id="PTHR11905">
    <property type="entry name" value="ADAM A DISINTEGRIN AND METALLOPROTEASE DOMAIN"/>
    <property type="match status" value="1"/>
</dbReference>
<evidence type="ECO:0000259" key="8">
    <source>
        <dbReference type="PROSITE" id="PS50215"/>
    </source>
</evidence>
<keyword evidence="4" id="KW-0482">Metalloprotease</keyword>
<comment type="caution">
    <text evidence="6">Lacks conserved residue(s) required for the propagation of feature annotation.</text>
</comment>
<evidence type="ECO:0000256" key="6">
    <source>
        <dbReference type="PROSITE-ProRule" id="PRU00276"/>
    </source>
</evidence>
<evidence type="ECO:0000256" key="3">
    <source>
        <dbReference type="ARBA" id="ARBA00022833"/>
    </source>
</evidence>
<dbReference type="InterPro" id="IPR034027">
    <property type="entry name" value="Reprolysin_adamalysin"/>
</dbReference>
<evidence type="ECO:0000256" key="1">
    <source>
        <dbReference type="ARBA" id="ARBA00022670"/>
    </source>
</evidence>
<feature type="binding site" evidence="6">
    <location>
        <position position="202"/>
    </location>
    <ligand>
        <name>Zn(2+)</name>
        <dbReference type="ChEBI" id="CHEBI:29105"/>
        <note>catalytic</note>
    </ligand>
</feature>
<feature type="binding site" evidence="6">
    <location>
        <position position="212"/>
    </location>
    <ligand>
        <name>Zn(2+)</name>
        <dbReference type="ChEBI" id="CHEBI:29105"/>
        <note>catalytic</note>
    </ligand>
</feature>
<dbReference type="Gene3D" id="3.40.390.10">
    <property type="entry name" value="Collagenase (Catalytic Domain)"/>
    <property type="match status" value="1"/>
</dbReference>
<accession>A0A443S1K6</accession>
<dbReference type="OrthoDB" id="6425579at2759"/>
<evidence type="ECO:0000256" key="5">
    <source>
        <dbReference type="ARBA" id="ARBA00023157"/>
    </source>
</evidence>
<keyword evidence="1" id="KW-0645">Protease</keyword>
<dbReference type="PANTHER" id="PTHR11905:SF159">
    <property type="entry name" value="ADAM METALLOPROTEASE"/>
    <property type="match status" value="1"/>
</dbReference>
<dbReference type="CDD" id="cd04269">
    <property type="entry name" value="ZnMc_adamalysin_II_like"/>
    <property type="match status" value="1"/>
</dbReference>
<keyword evidence="3 6" id="KW-0862">Zinc</keyword>
<evidence type="ECO:0000256" key="4">
    <source>
        <dbReference type="ARBA" id="ARBA00023049"/>
    </source>
</evidence>
<dbReference type="GO" id="GO:0046872">
    <property type="term" value="F:metal ion binding"/>
    <property type="evidence" value="ECO:0007669"/>
    <property type="project" value="UniProtKB-KW"/>
</dbReference>
<dbReference type="SUPFAM" id="SSF55486">
    <property type="entry name" value="Metalloproteases ('zincins'), catalytic domain"/>
    <property type="match status" value="1"/>
</dbReference>
<sequence length="300" mass="34788">MNGIFKQDDSLYSIEYSSQQNKHYIDTWDHKENIIDCGSNATVQNITGRDVSVDELRNLYLPVAVVVDYGLYLAANKSENQIESAVVDIINMVSKLYKPLNVFVTLVELEIWHEKYMFEVPQTSRPLLRKFREYRQQVPSKQWHCHRNAVFMTNTAIMNDRRSYVRGTAYQDNTCENDYELAVSFISTYDLNRRGISEAMAHEIGHNLGMEHDTNICKCDSGTNTCLMKPREDGKWTENWSSCSLERLLYHQQLDKNKCLFEEYTGCTHKISTEIIIAIIAFILVALIAMAIFLFTLYVK</sequence>
<dbReference type="Pfam" id="PF01421">
    <property type="entry name" value="Reprolysin"/>
    <property type="match status" value="1"/>
</dbReference>
<dbReference type="InterPro" id="IPR001590">
    <property type="entry name" value="Peptidase_M12B"/>
</dbReference>
<evidence type="ECO:0000256" key="2">
    <source>
        <dbReference type="ARBA" id="ARBA00022801"/>
    </source>
</evidence>
<dbReference type="EMBL" id="NCKV01012330">
    <property type="protein sequence ID" value="RWS21412.1"/>
    <property type="molecule type" value="Genomic_DNA"/>
</dbReference>
<feature type="transmembrane region" description="Helical" evidence="7">
    <location>
        <begin position="275"/>
        <end position="299"/>
    </location>
</feature>
<evidence type="ECO:0000313" key="9">
    <source>
        <dbReference type="EMBL" id="RWS21412.1"/>
    </source>
</evidence>
<feature type="domain" description="Peptidase M12B" evidence="8">
    <location>
        <begin position="59"/>
        <end position="264"/>
    </location>
</feature>
<keyword evidence="7" id="KW-1133">Transmembrane helix</keyword>
<dbReference type="AlphaFoldDB" id="A0A443S1K6"/>
<proteinExistence type="predicted"/>
<name>A0A443S1K6_9ACAR</name>
<dbReference type="GO" id="GO:0006508">
    <property type="term" value="P:proteolysis"/>
    <property type="evidence" value="ECO:0007669"/>
    <property type="project" value="UniProtKB-KW"/>
</dbReference>
<keyword evidence="2" id="KW-0378">Hydrolase</keyword>
<reference evidence="9 10" key="1">
    <citation type="journal article" date="2018" name="Gigascience">
        <title>Genomes of trombidid mites reveal novel predicted allergens and laterally-transferred genes associated with secondary metabolism.</title>
        <authorList>
            <person name="Dong X."/>
            <person name="Chaisiri K."/>
            <person name="Xia D."/>
            <person name="Armstrong S.D."/>
            <person name="Fang Y."/>
            <person name="Donnelly M.J."/>
            <person name="Kadowaki T."/>
            <person name="McGarry J.W."/>
            <person name="Darby A.C."/>
            <person name="Makepeace B.L."/>
        </authorList>
    </citation>
    <scope>NUCLEOTIDE SEQUENCE [LARGE SCALE GENOMIC DNA]</scope>
    <source>
        <strain evidence="9">UoL-UT</strain>
    </source>
</reference>
<dbReference type="STRING" id="299467.A0A443S1K6"/>
<keyword evidence="6" id="KW-0479">Metal-binding</keyword>
<dbReference type="VEuPathDB" id="VectorBase:LDEU010628"/>
<feature type="binding site" evidence="6">
    <location>
        <position position="206"/>
    </location>
    <ligand>
        <name>Zn(2+)</name>
        <dbReference type="ChEBI" id="CHEBI:29105"/>
        <note>catalytic</note>
    </ligand>
</feature>
<dbReference type="GO" id="GO:0004222">
    <property type="term" value="F:metalloendopeptidase activity"/>
    <property type="evidence" value="ECO:0007669"/>
    <property type="project" value="InterPro"/>
</dbReference>
<protein>
    <submittedName>
        <fullName evidence="9">Disintegrin and metalloproteinase domain-containing protein 12-like protein</fullName>
    </submittedName>
</protein>
<organism evidence="9 10">
    <name type="scientific">Leptotrombidium deliense</name>
    <dbReference type="NCBI Taxonomy" id="299467"/>
    <lineage>
        <taxon>Eukaryota</taxon>
        <taxon>Metazoa</taxon>
        <taxon>Ecdysozoa</taxon>
        <taxon>Arthropoda</taxon>
        <taxon>Chelicerata</taxon>
        <taxon>Arachnida</taxon>
        <taxon>Acari</taxon>
        <taxon>Acariformes</taxon>
        <taxon>Trombidiformes</taxon>
        <taxon>Prostigmata</taxon>
        <taxon>Anystina</taxon>
        <taxon>Parasitengona</taxon>
        <taxon>Trombiculoidea</taxon>
        <taxon>Trombiculidae</taxon>
        <taxon>Leptotrombidium</taxon>
    </lineage>
</organism>